<evidence type="ECO:0000256" key="1">
    <source>
        <dbReference type="ARBA" id="ARBA00023125"/>
    </source>
</evidence>
<dbReference type="AlphaFoldDB" id="A0A921KAL3"/>
<organism evidence="5 6">
    <name type="scientific">Aeriscardovia aeriphila</name>
    <dbReference type="NCBI Taxonomy" id="218139"/>
    <lineage>
        <taxon>Bacteria</taxon>
        <taxon>Bacillati</taxon>
        <taxon>Actinomycetota</taxon>
        <taxon>Actinomycetes</taxon>
        <taxon>Bifidobacteriales</taxon>
        <taxon>Bifidobacteriaceae</taxon>
        <taxon>Aeriscardovia</taxon>
    </lineage>
</organism>
<feature type="DNA-binding region" description="H-T-H motif" evidence="2">
    <location>
        <begin position="333"/>
        <end position="352"/>
    </location>
</feature>
<dbReference type="Gene3D" id="1.10.357.10">
    <property type="entry name" value="Tetracycline Repressor, domain 2"/>
    <property type="match status" value="1"/>
</dbReference>
<dbReference type="Proteomes" id="UP000715651">
    <property type="component" value="Unassembled WGS sequence"/>
</dbReference>
<dbReference type="Pfam" id="PF14278">
    <property type="entry name" value="TetR_C_8"/>
    <property type="match status" value="1"/>
</dbReference>
<gene>
    <name evidence="5" type="ORF">K8U78_03070</name>
</gene>
<keyword evidence="1 2" id="KW-0238">DNA-binding</keyword>
<dbReference type="EMBL" id="DYWK01000005">
    <property type="protein sequence ID" value="HJF18125.1"/>
    <property type="molecule type" value="Genomic_DNA"/>
</dbReference>
<sequence length="528" mass="58623">MGRMTDQMPDFSSQQQRAQLHPQEDNEAANGFPPAGNSFEDAAHGFDAEPSPAQTEDAVRHAVEQARKAAQAVKKRHSDVSSELASRLLDRAVRDSERAESAAEESQRASELDESERTQPLRKRGPKTAVNSDTSADGARPSKNARESAGTRTPGEAAADENAQDEVAKKNQSSDNPEAKDMSRDELIESLYGDDQDEDYQAWLKEEQDRVSAETRKAAEQLGQQMINSDRFSLTDDTNITRESQVLADIAMSSDDLTASLTTSLSAMVTAGNPVEVPNRNETQERFEEEKRTSDKAAHRRLHFTSPRVRRTIEQLVAALGRLMSRKKLSTISVADISRESGLSRGTIYLYFAGKEDLIASVEDIIISHICSLMFSMTAPVPSSAEHVDQLNESLDIRRRVGDDTRVDRWAKGEGMSVFTYEAILQCIRYMHENIGFLQPLVGPNGDPYFSERAIRAITRVFRMRTQQIPGLSMSYCGLPEDYGTAVLLSACISVTARWLSKGAQEPDEEFARMIYGIFVTAPARYLL</sequence>
<feature type="compositionally biased region" description="Basic and acidic residues" evidence="3">
    <location>
        <begin position="177"/>
        <end position="187"/>
    </location>
</feature>
<evidence type="ECO:0000256" key="3">
    <source>
        <dbReference type="SAM" id="MobiDB-lite"/>
    </source>
</evidence>
<dbReference type="GO" id="GO:0003677">
    <property type="term" value="F:DNA binding"/>
    <property type="evidence" value="ECO:0007669"/>
    <property type="project" value="UniProtKB-UniRule"/>
</dbReference>
<evidence type="ECO:0000256" key="2">
    <source>
        <dbReference type="PROSITE-ProRule" id="PRU00335"/>
    </source>
</evidence>
<dbReference type="InterPro" id="IPR009057">
    <property type="entry name" value="Homeodomain-like_sf"/>
</dbReference>
<evidence type="ECO:0000313" key="6">
    <source>
        <dbReference type="Proteomes" id="UP000715651"/>
    </source>
</evidence>
<dbReference type="InterPro" id="IPR001647">
    <property type="entry name" value="HTH_TetR"/>
</dbReference>
<proteinExistence type="predicted"/>
<comment type="caution">
    <text evidence="5">The sequence shown here is derived from an EMBL/GenBank/DDBJ whole genome shotgun (WGS) entry which is preliminary data.</text>
</comment>
<evidence type="ECO:0000313" key="5">
    <source>
        <dbReference type="EMBL" id="HJF18125.1"/>
    </source>
</evidence>
<feature type="domain" description="HTH tetR-type" evidence="4">
    <location>
        <begin position="310"/>
        <end position="370"/>
    </location>
</feature>
<reference evidence="5" key="2">
    <citation type="submission" date="2021-09" db="EMBL/GenBank/DDBJ databases">
        <authorList>
            <person name="Gilroy R."/>
        </authorList>
    </citation>
    <scope>NUCLEOTIDE SEQUENCE</scope>
    <source>
        <strain evidence="5">578</strain>
    </source>
</reference>
<feature type="region of interest" description="Disordered" evidence="3">
    <location>
        <begin position="1"/>
        <end position="194"/>
    </location>
</feature>
<feature type="compositionally biased region" description="Basic and acidic residues" evidence="3">
    <location>
        <begin position="88"/>
        <end position="119"/>
    </location>
</feature>
<dbReference type="PROSITE" id="PS50977">
    <property type="entry name" value="HTH_TETR_2"/>
    <property type="match status" value="1"/>
</dbReference>
<dbReference type="InterPro" id="IPR039532">
    <property type="entry name" value="TetR_C_Firmicutes"/>
</dbReference>
<dbReference type="SUPFAM" id="SSF46689">
    <property type="entry name" value="Homeodomain-like"/>
    <property type="match status" value="1"/>
</dbReference>
<dbReference type="Pfam" id="PF00440">
    <property type="entry name" value="TetR_N"/>
    <property type="match status" value="1"/>
</dbReference>
<name>A0A921KAL3_9BIFI</name>
<dbReference type="PANTHER" id="PTHR43479">
    <property type="entry name" value="ACREF/ENVCD OPERON REPRESSOR-RELATED"/>
    <property type="match status" value="1"/>
</dbReference>
<dbReference type="PANTHER" id="PTHR43479:SF11">
    <property type="entry name" value="ACREF_ENVCD OPERON REPRESSOR-RELATED"/>
    <property type="match status" value="1"/>
</dbReference>
<feature type="region of interest" description="Disordered" evidence="3">
    <location>
        <begin position="279"/>
        <end position="300"/>
    </location>
</feature>
<evidence type="ECO:0000259" key="4">
    <source>
        <dbReference type="PROSITE" id="PS50977"/>
    </source>
</evidence>
<accession>A0A921KAL3</accession>
<feature type="compositionally biased region" description="Basic and acidic residues" evidence="3">
    <location>
        <begin position="282"/>
        <end position="297"/>
    </location>
</feature>
<protein>
    <submittedName>
        <fullName evidence="5">TetR/AcrR family transcriptional regulator C-terminal domain-containing protein</fullName>
    </submittedName>
</protein>
<reference evidence="5" key="1">
    <citation type="journal article" date="2021" name="PeerJ">
        <title>Extensive microbial diversity within the chicken gut microbiome revealed by metagenomics and culture.</title>
        <authorList>
            <person name="Gilroy R."/>
            <person name="Ravi A."/>
            <person name="Getino M."/>
            <person name="Pursley I."/>
            <person name="Horton D.L."/>
            <person name="Alikhan N.F."/>
            <person name="Baker D."/>
            <person name="Gharbi K."/>
            <person name="Hall N."/>
            <person name="Watson M."/>
            <person name="Adriaenssens E.M."/>
            <person name="Foster-Nyarko E."/>
            <person name="Jarju S."/>
            <person name="Secka A."/>
            <person name="Antonio M."/>
            <person name="Oren A."/>
            <person name="Chaudhuri R.R."/>
            <person name="La Ragione R."/>
            <person name="Hildebrand F."/>
            <person name="Pallen M.J."/>
        </authorList>
    </citation>
    <scope>NUCLEOTIDE SEQUENCE</scope>
    <source>
        <strain evidence="5">578</strain>
    </source>
</reference>
<feature type="compositionally biased region" description="Basic and acidic residues" evidence="3">
    <location>
        <begin position="57"/>
        <end position="67"/>
    </location>
</feature>
<dbReference type="InterPro" id="IPR050624">
    <property type="entry name" value="HTH-type_Tx_Regulator"/>
</dbReference>